<dbReference type="Proteomes" id="UP000828390">
    <property type="component" value="Unassembled WGS sequence"/>
</dbReference>
<keyword evidence="3" id="KW-1185">Reference proteome</keyword>
<feature type="chain" id="PRO_5038626850" evidence="1">
    <location>
        <begin position="16"/>
        <end position="111"/>
    </location>
</feature>
<organism evidence="2 3">
    <name type="scientific">Dreissena polymorpha</name>
    <name type="common">Zebra mussel</name>
    <name type="synonym">Mytilus polymorpha</name>
    <dbReference type="NCBI Taxonomy" id="45954"/>
    <lineage>
        <taxon>Eukaryota</taxon>
        <taxon>Metazoa</taxon>
        <taxon>Spiralia</taxon>
        <taxon>Lophotrochozoa</taxon>
        <taxon>Mollusca</taxon>
        <taxon>Bivalvia</taxon>
        <taxon>Autobranchia</taxon>
        <taxon>Heteroconchia</taxon>
        <taxon>Euheterodonta</taxon>
        <taxon>Imparidentia</taxon>
        <taxon>Neoheterodontei</taxon>
        <taxon>Myida</taxon>
        <taxon>Dreissenoidea</taxon>
        <taxon>Dreissenidae</taxon>
        <taxon>Dreissena</taxon>
    </lineage>
</organism>
<feature type="signal peptide" evidence="1">
    <location>
        <begin position="1"/>
        <end position="15"/>
    </location>
</feature>
<evidence type="ECO:0000313" key="3">
    <source>
        <dbReference type="Proteomes" id="UP000828390"/>
    </source>
</evidence>
<evidence type="ECO:0000313" key="2">
    <source>
        <dbReference type="EMBL" id="KAH3819728.1"/>
    </source>
</evidence>
<comment type="caution">
    <text evidence="2">The sequence shown here is derived from an EMBL/GenBank/DDBJ whole genome shotgun (WGS) entry which is preliminary data.</text>
</comment>
<evidence type="ECO:0000256" key="1">
    <source>
        <dbReference type="SAM" id="SignalP"/>
    </source>
</evidence>
<gene>
    <name evidence="2" type="ORF">DPMN_121471</name>
</gene>
<dbReference type="AlphaFoldDB" id="A0A9D4GMT4"/>
<dbReference type="EMBL" id="JAIWYP010000005">
    <property type="protein sequence ID" value="KAH3819728.1"/>
    <property type="molecule type" value="Genomic_DNA"/>
</dbReference>
<reference evidence="2" key="2">
    <citation type="submission" date="2020-11" db="EMBL/GenBank/DDBJ databases">
        <authorList>
            <person name="McCartney M.A."/>
            <person name="Auch B."/>
            <person name="Kono T."/>
            <person name="Mallez S."/>
            <person name="Becker A."/>
            <person name="Gohl D.M."/>
            <person name="Silverstein K.A.T."/>
            <person name="Koren S."/>
            <person name="Bechman K.B."/>
            <person name="Herman A."/>
            <person name="Abrahante J.E."/>
            <person name="Garbe J."/>
        </authorList>
    </citation>
    <scope>NUCLEOTIDE SEQUENCE</scope>
    <source>
        <strain evidence="2">Duluth1</strain>
        <tissue evidence="2">Whole animal</tissue>
    </source>
</reference>
<proteinExistence type="predicted"/>
<protein>
    <submittedName>
        <fullName evidence="2">Uncharacterized protein</fullName>
    </submittedName>
</protein>
<name>A0A9D4GMT4_DREPO</name>
<sequence length="111" mass="12701">MLFLQLLLDLVTAVAKTSFTQKAHYFLSQAFIDVRMQGKTCCFAISSCDIMLWLQAMTFRLHDGHIRFSDASKYVDLTSSTVRNLLYMPAEFSVELSQSSWGHLKETCHNL</sequence>
<accession>A0A9D4GMT4</accession>
<keyword evidence="1" id="KW-0732">Signal</keyword>
<reference evidence="2" key="1">
    <citation type="journal article" date="2019" name="bioRxiv">
        <title>The Genome of the Zebra Mussel, Dreissena polymorpha: A Resource for Invasive Species Research.</title>
        <authorList>
            <person name="McCartney M.A."/>
            <person name="Auch B."/>
            <person name="Kono T."/>
            <person name="Mallez S."/>
            <person name="Zhang Y."/>
            <person name="Obille A."/>
            <person name="Becker A."/>
            <person name="Abrahante J.E."/>
            <person name="Garbe J."/>
            <person name="Badalamenti J.P."/>
            <person name="Herman A."/>
            <person name="Mangelson H."/>
            <person name="Liachko I."/>
            <person name="Sullivan S."/>
            <person name="Sone E.D."/>
            <person name="Koren S."/>
            <person name="Silverstein K.A.T."/>
            <person name="Beckman K.B."/>
            <person name="Gohl D.M."/>
        </authorList>
    </citation>
    <scope>NUCLEOTIDE SEQUENCE</scope>
    <source>
        <strain evidence="2">Duluth1</strain>
        <tissue evidence="2">Whole animal</tissue>
    </source>
</reference>